<dbReference type="EMBL" id="CP020771">
    <property type="protein sequence ID" value="ARI83679.1"/>
    <property type="molecule type" value="Genomic_DNA"/>
</dbReference>
<protein>
    <submittedName>
        <fullName evidence="1">Uncharacterized protein</fullName>
    </submittedName>
</protein>
<organism evidence="1 2">
    <name type="scientific">Microcystis aeruginosa PCC 7806SL</name>
    <dbReference type="NCBI Taxonomy" id="1903187"/>
    <lineage>
        <taxon>Bacteria</taxon>
        <taxon>Bacillati</taxon>
        <taxon>Cyanobacteriota</taxon>
        <taxon>Cyanophyceae</taxon>
        <taxon>Oscillatoriophycideae</taxon>
        <taxon>Chroococcales</taxon>
        <taxon>Microcystaceae</taxon>
        <taxon>Microcystis</taxon>
    </lineage>
</organism>
<dbReference type="AlphaFoldDB" id="A0AB33BUR7"/>
<dbReference type="Proteomes" id="UP000192439">
    <property type="component" value="Chromosome"/>
</dbReference>
<evidence type="ECO:0000313" key="1">
    <source>
        <dbReference type="EMBL" id="ARI83679.1"/>
    </source>
</evidence>
<evidence type="ECO:0000313" key="2">
    <source>
        <dbReference type="Proteomes" id="UP000192439"/>
    </source>
</evidence>
<dbReference type="RefSeq" id="WP_194032936.1">
    <property type="nucleotide sequence ID" value="NZ_CP020771.1"/>
</dbReference>
<keyword evidence="2" id="KW-1185">Reference proteome</keyword>
<sequence length="67" mass="7990">MRNTFIQCDRWWALLSFPERVIRVEPSIFMVRLALGMIRMSVEKWVLYIPVKLNLKTSDRFSVGTEN</sequence>
<accession>A0AB33BUR7</accession>
<reference evidence="1 2" key="1">
    <citation type="journal article" date="2018" name="Harmful Algae">
        <title>The highly heterogeneous methylated genomes and diverse restriction-modification systems of bloom-forming Microcystis.</title>
        <authorList>
            <person name="Zhao L."/>
            <person name="Song Y."/>
            <person name="Li L."/>
            <person name="Gan N."/>
            <person name="Brand J.J."/>
            <person name="Song L."/>
        </authorList>
    </citation>
    <scope>NUCLEOTIDE SEQUENCE [LARGE SCALE GENOMIC DNA]</scope>
    <source>
        <strain evidence="1 2">PCC 7806SL</strain>
    </source>
</reference>
<name>A0AB33BUR7_MICA7</name>
<proteinExistence type="predicted"/>
<gene>
    <name evidence="1" type="ORF">BH695_4400</name>
</gene>